<protein>
    <submittedName>
        <fullName evidence="1">Uncharacterized protein</fullName>
    </submittedName>
</protein>
<dbReference type="AlphaFoldDB" id="E9GG20"/>
<sequence length="80" mass="9480">MKRDLVFQFIGLWSDQSHSLRDTSAVMQEYQYLLAARHVQCRKRWHYQDHQYFGVSTNKIVASLSRMSMAAERDVEAQNN</sequence>
<dbReference type="InParanoid" id="E9GG20"/>
<keyword evidence="2" id="KW-1185">Reference proteome</keyword>
<name>E9GG20_DAPPU</name>
<dbReference type="HOGENOM" id="CLU_2592192_0_0_1"/>
<dbReference type="EMBL" id="GL732543">
    <property type="protein sequence ID" value="EFX81324.1"/>
    <property type="molecule type" value="Genomic_DNA"/>
</dbReference>
<accession>E9GG20</accession>
<evidence type="ECO:0000313" key="2">
    <source>
        <dbReference type="Proteomes" id="UP000000305"/>
    </source>
</evidence>
<dbReference type="Proteomes" id="UP000000305">
    <property type="component" value="Unassembled WGS sequence"/>
</dbReference>
<organism evidence="1 2">
    <name type="scientific">Daphnia pulex</name>
    <name type="common">Water flea</name>
    <dbReference type="NCBI Taxonomy" id="6669"/>
    <lineage>
        <taxon>Eukaryota</taxon>
        <taxon>Metazoa</taxon>
        <taxon>Ecdysozoa</taxon>
        <taxon>Arthropoda</taxon>
        <taxon>Crustacea</taxon>
        <taxon>Branchiopoda</taxon>
        <taxon>Diplostraca</taxon>
        <taxon>Cladocera</taxon>
        <taxon>Anomopoda</taxon>
        <taxon>Daphniidae</taxon>
        <taxon>Daphnia</taxon>
    </lineage>
</organism>
<proteinExistence type="predicted"/>
<gene>
    <name evidence="1" type="ORF">DAPPUDRAFT_242175</name>
</gene>
<evidence type="ECO:0000313" key="1">
    <source>
        <dbReference type="EMBL" id="EFX81324.1"/>
    </source>
</evidence>
<dbReference type="KEGG" id="dpx:DAPPUDRAFT_242175"/>
<reference evidence="1 2" key="1">
    <citation type="journal article" date="2011" name="Science">
        <title>The ecoresponsive genome of Daphnia pulex.</title>
        <authorList>
            <person name="Colbourne J.K."/>
            <person name="Pfrender M.E."/>
            <person name="Gilbert D."/>
            <person name="Thomas W.K."/>
            <person name="Tucker A."/>
            <person name="Oakley T.H."/>
            <person name="Tokishita S."/>
            <person name="Aerts A."/>
            <person name="Arnold G.J."/>
            <person name="Basu M.K."/>
            <person name="Bauer D.J."/>
            <person name="Caceres C.E."/>
            <person name="Carmel L."/>
            <person name="Casola C."/>
            <person name="Choi J.H."/>
            <person name="Detter J.C."/>
            <person name="Dong Q."/>
            <person name="Dusheyko S."/>
            <person name="Eads B.D."/>
            <person name="Frohlich T."/>
            <person name="Geiler-Samerotte K.A."/>
            <person name="Gerlach D."/>
            <person name="Hatcher P."/>
            <person name="Jogdeo S."/>
            <person name="Krijgsveld J."/>
            <person name="Kriventseva E.V."/>
            <person name="Kultz D."/>
            <person name="Laforsch C."/>
            <person name="Lindquist E."/>
            <person name="Lopez J."/>
            <person name="Manak J.R."/>
            <person name="Muller J."/>
            <person name="Pangilinan J."/>
            <person name="Patwardhan R.P."/>
            <person name="Pitluck S."/>
            <person name="Pritham E.J."/>
            <person name="Rechtsteiner A."/>
            <person name="Rho M."/>
            <person name="Rogozin I.B."/>
            <person name="Sakarya O."/>
            <person name="Salamov A."/>
            <person name="Schaack S."/>
            <person name="Shapiro H."/>
            <person name="Shiga Y."/>
            <person name="Skalitzky C."/>
            <person name="Smith Z."/>
            <person name="Souvorov A."/>
            <person name="Sung W."/>
            <person name="Tang Z."/>
            <person name="Tsuchiya D."/>
            <person name="Tu H."/>
            <person name="Vos H."/>
            <person name="Wang M."/>
            <person name="Wolf Y.I."/>
            <person name="Yamagata H."/>
            <person name="Yamada T."/>
            <person name="Ye Y."/>
            <person name="Shaw J.R."/>
            <person name="Andrews J."/>
            <person name="Crease T.J."/>
            <person name="Tang H."/>
            <person name="Lucas S.M."/>
            <person name="Robertson H.M."/>
            <person name="Bork P."/>
            <person name="Koonin E.V."/>
            <person name="Zdobnov E.M."/>
            <person name="Grigoriev I.V."/>
            <person name="Lynch M."/>
            <person name="Boore J.L."/>
        </authorList>
    </citation>
    <scope>NUCLEOTIDE SEQUENCE [LARGE SCALE GENOMIC DNA]</scope>
</reference>